<keyword evidence="6" id="KW-1185">Reference proteome</keyword>
<dbReference type="SMART" id="SM00530">
    <property type="entry name" value="HTH_XRE"/>
    <property type="match status" value="1"/>
</dbReference>
<dbReference type="InterPro" id="IPR010982">
    <property type="entry name" value="Lambda_DNA-bd_dom_sf"/>
</dbReference>
<dbReference type="AlphaFoldDB" id="S3BZT8"/>
<comment type="caution">
    <text evidence="5">The sequence shown here is derived from an EMBL/GenBank/DDBJ whole genome shotgun (WGS) entry which is preliminary data.</text>
</comment>
<dbReference type="CDD" id="cd00093">
    <property type="entry name" value="HTH_XRE"/>
    <property type="match status" value="1"/>
</dbReference>
<gene>
    <name evidence="5" type="ORF">HMPREF1476_01038</name>
</gene>
<dbReference type="PROSITE" id="PS50943">
    <property type="entry name" value="HTH_CROC1"/>
    <property type="match status" value="1"/>
</dbReference>
<dbReference type="STRING" id="1203554.HMPREF1476_01038"/>
<dbReference type="InterPro" id="IPR032758">
    <property type="entry name" value="MqsA/HigA-2"/>
</dbReference>
<keyword evidence="2" id="KW-0238">DNA-binding</keyword>
<dbReference type="Proteomes" id="UP000014400">
    <property type="component" value="Unassembled WGS sequence"/>
</dbReference>
<dbReference type="Pfam" id="PF15731">
    <property type="entry name" value="MqsA_antitoxin"/>
    <property type="match status" value="1"/>
</dbReference>
<dbReference type="HOGENOM" id="CLU_2262410_0_0_4"/>
<dbReference type="Gene3D" id="1.10.260.40">
    <property type="entry name" value="lambda repressor-like DNA-binding domains"/>
    <property type="match status" value="1"/>
</dbReference>
<evidence type="ECO:0000256" key="1">
    <source>
        <dbReference type="ARBA" id="ARBA00023015"/>
    </source>
</evidence>
<evidence type="ECO:0000256" key="3">
    <source>
        <dbReference type="ARBA" id="ARBA00023163"/>
    </source>
</evidence>
<name>S3BZT8_9BURK</name>
<dbReference type="RefSeq" id="WP_016474345.1">
    <property type="nucleotide sequence ID" value="NZ_KE150480.1"/>
</dbReference>
<sequence length="107" mass="11881">MSVKMSDALRESINDINEILYAQKLIDKTEYERVSAQFPMAAVSTEMDGRQFAQIRRKLNLSQAALGQLLGTSVSTISKWECGKNPIIPSVIVLMNVLDKHGLAVLM</sequence>
<dbReference type="GO" id="GO:0003677">
    <property type="term" value="F:DNA binding"/>
    <property type="evidence" value="ECO:0007669"/>
    <property type="project" value="UniProtKB-KW"/>
</dbReference>
<dbReference type="PANTHER" id="PTHR36511">
    <property type="entry name" value="MERR FAMILY BACTERIAL REGULATORY PROTEIN"/>
    <property type="match status" value="1"/>
</dbReference>
<evidence type="ECO:0000256" key="2">
    <source>
        <dbReference type="ARBA" id="ARBA00023125"/>
    </source>
</evidence>
<reference evidence="5 6" key="1">
    <citation type="submission" date="2013-04" db="EMBL/GenBank/DDBJ databases">
        <title>The Genome Sequence of Sutterella wadsworthensis HGA0223.</title>
        <authorList>
            <consortium name="The Broad Institute Genomics Platform"/>
            <person name="Earl A."/>
            <person name="Ward D."/>
            <person name="Feldgarden M."/>
            <person name="Gevers D."/>
            <person name="Schmidt T.M."/>
            <person name="Dover J."/>
            <person name="Dai D."/>
            <person name="Walker B."/>
            <person name="Young S."/>
            <person name="Zeng Q."/>
            <person name="Gargeya S."/>
            <person name="Fitzgerald M."/>
            <person name="Haas B."/>
            <person name="Abouelleil A."/>
            <person name="Allen A.W."/>
            <person name="Alvarado L."/>
            <person name="Arachchi H.M."/>
            <person name="Berlin A.M."/>
            <person name="Chapman S.B."/>
            <person name="Gainer-Dewar J."/>
            <person name="Goldberg J."/>
            <person name="Griggs A."/>
            <person name="Gujja S."/>
            <person name="Hansen M."/>
            <person name="Howarth C."/>
            <person name="Imamovic A."/>
            <person name="Ireland A."/>
            <person name="Larimer J."/>
            <person name="McCowan C."/>
            <person name="Murphy C."/>
            <person name="Pearson M."/>
            <person name="Poon T.W."/>
            <person name="Priest M."/>
            <person name="Roberts A."/>
            <person name="Saif S."/>
            <person name="Shea T."/>
            <person name="Sisk P."/>
            <person name="Sykes S."/>
            <person name="Wortman J."/>
            <person name="Nusbaum C."/>
            <person name="Birren B."/>
        </authorList>
    </citation>
    <scope>NUCLEOTIDE SEQUENCE [LARGE SCALE GENOMIC DNA]</scope>
    <source>
        <strain evidence="5 6">HGA0223</strain>
    </source>
</reference>
<dbReference type="PANTHER" id="PTHR36511:SF4">
    <property type="entry name" value="ANTITOXIN MQSA"/>
    <property type="match status" value="1"/>
</dbReference>
<protein>
    <recommendedName>
        <fullName evidence="4">HTH cro/C1-type domain-containing protein</fullName>
    </recommendedName>
</protein>
<dbReference type="eggNOG" id="ENOG5032QNE">
    <property type="taxonomic scope" value="Bacteria"/>
</dbReference>
<accession>S3BZT8</accession>
<feature type="domain" description="HTH cro/C1-type" evidence="4">
    <location>
        <begin position="52"/>
        <end position="106"/>
    </location>
</feature>
<evidence type="ECO:0000313" key="5">
    <source>
        <dbReference type="EMBL" id="EPD99582.1"/>
    </source>
</evidence>
<keyword evidence="1" id="KW-0805">Transcription regulation</keyword>
<evidence type="ECO:0000259" key="4">
    <source>
        <dbReference type="PROSITE" id="PS50943"/>
    </source>
</evidence>
<proteinExistence type="predicted"/>
<evidence type="ECO:0000313" key="6">
    <source>
        <dbReference type="Proteomes" id="UP000014400"/>
    </source>
</evidence>
<dbReference type="InterPro" id="IPR052359">
    <property type="entry name" value="HTH-type_reg/antitoxin"/>
</dbReference>
<dbReference type="SUPFAM" id="SSF47413">
    <property type="entry name" value="lambda repressor-like DNA-binding domains"/>
    <property type="match status" value="1"/>
</dbReference>
<dbReference type="InterPro" id="IPR001387">
    <property type="entry name" value="Cro/C1-type_HTH"/>
</dbReference>
<keyword evidence="3" id="KW-0804">Transcription</keyword>
<dbReference type="EMBL" id="ATCF01000015">
    <property type="protein sequence ID" value="EPD99582.1"/>
    <property type="molecule type" value="Genomic_DNA"/>
</dbReference>
<organism evidence="5 6">
    <name type="scientific">Sutterella wadsworthensis HGA0223</name>
    <dbReference type="NCBI Taxonomy" id="1203554"/>
    <lineage>
        <taxon>Bacteria</taxon>
        <taxon>Pseudomonadati</taxon>
        <taxon>Pseudomonadota</taxon>
        <taxon>Betaproteobacteria</taxon>
        <taxon>Burkholderiales</taxon>
        <taxon>Sutterellaceae</taxon>
        <taxon>Sutterella</taxon>
    </lineage>
</organism>